<protein>
    <recommendedName>
        <fullName evidence="4">Lipoprotein</fullName>
    </recommendedName>
</protein>
<evidence type="ECO:0008006" key="4">
    <source>
        <dbReference type="Google" id="ProtNLM"/>
    </source>
</evidence>
<dbReference type="RefSeq" id="WP_103312714.1">
    <property type="nucleotide sequence ID" value="NZ_PPPD01000001.1"/>
</dbReference>
<keyword evidence="3" id="KW-1185">Reference proteome</keyword>
<dbReference type="EMBL" id="PPPD01000001">
    <property type="protein sequence ID" value="PNY82280.1"/>
    <property type="molecule type" value="Genomic_DNA"/>
</dbReference>
<evidence type="ECO:0000256" key="1">
    <source>
        <dbReference type="SAM" id="SignalP"/>
    </source>
</evidence>
<dbReference type="Proteomes" id="UP000236379">
    <property type="component" value="Unassembled WGS sequence"/>
</dbReference>
<evidence type="ECO:0000313" key="2">
    <source>
        <dbReference type="EMBL" id="PNY82280.1"/>
    </source>
</evidence>
<evidence type="ECO:0000313" key="3">
    <source>
        <dbReference type="Proteomes" id="UP000236379"/>
    </source>
</evidence>
<name>A0A2K3V0H1_9DEIO</name>
<keyword evidence="1" id="KW-0732">Signal</keyword>
<dbReference type="PROSITE" id="PS51257">
    <property type="entry name" value="PROKAR_LIPOPROTEIN"/>
    <property type="match status" value="1"/>
</dbReference>
<accession>A0A2K3V0H1</accession>
<proteinExistence type="predicted"/>
<dbReference type="AlphaFoldDB" id="A0A2K3V0H1"/>
<reference evidence="2 3" key="1">
    <citation type="submission" date="2018-01" db="EMBL/GenBank/DDBJ databases">
        <title>Deinococcus koreensis sp. nov., a radiation-resistant bacterium isolated from river water.</title>
        <authorList>
            <person name="Choi A."/>
        </authorList>
    </citation>
    <scope>NUCLEOTIDE SEQUENCE [LARGE SCALE GENOMIC DNA]</scope>
    <source>
        <strain evidence="2 3">SJW1-2</strain>
    </source>
</reference>
<sequence length="208" mass="21427">MSKLLLPALTCVLFLAACGGDPSPQPQPQPQPTLYQGVWGWALGDASGNVVDSGAVVFSEQDTNEGRTAAFGTYQNAAKTRLGYSIMGPISAAGKLETAFTVDTDVNNVALYFLGLDSDNTMGTYEGKAAFSGTGAILDAAGTPTTAVVVALLQTSAVVPTNATALAQARVQARTMAAQAMAQQTVNLQAMKSSSTTLKQAAKAFLTR</sequence>
<organism evidence="2 3">
    <name type="scientific">Deinococcus koreensis</name>
    <dbReference type="NCBI Taxonomy" id="2054903"/>
    <lineage>
        <taxon>Bacteria</taxon>
        <taxon>Thermotogati</taxon>
        <taxon>Deinococcota</taxon>
        <taxon>Deinococci</taxon>
        <taxon>Deinococcales</taxon>
        <taxon>Deinococcaceae</taxon>
        <taxon>Deinococcus</taxon>
    </lineage>
</organism>
<gene>
    <name evidence="2" type="ORF">CVO96_13735</name>
</gene>
<feature type="signal peptide" evidence="1">
    <location>
        <begin position="1"/>
        <end position="19"/>
    </location>
</feature>
<dbReference type="OrthoDB" id="72419at2"/>
<comment type="caution">
    <text evidence="2">The sequence shown here is derived from an EMBL/GenBank/DDBJ whole genome shotgun (WGS) entry which is preliminary data.</text>
</comment>
<feature type="chain" id="PRO_5014401172" description="Lipoprotein" evidence="1">
    <location>
        <begin position="20"/>
        <end position="208"/>
    </location>
</feature>